<organism evidence="7 8">
    <name type="scientific">Aerococcus sanguinicola</name>
    <dbReference type="NCBI Taxonomy" id="119206"/>
    <lineage>
        <taxon>Bacteria</taxon>
        <taxon>Bacillati</taxon>
        <taxon>Bacillota</taxon>
        <taxon>Bacilli</taxon>
        <taxon>Lactobacillales</taxon>
        <taxon>Aerococcaceae</taxon>
        <taxon>Aerococcus</taxon>
    </lineage>
</organism>
<evidence type="ECO:0000256" key="3">
    <source>
        <dbReference type="ARBA" id="ARBA00022692"/>
    </source>
</evidence>
<keyword evidence="4 6" id="KW-1133">Transmembrane helix</keyword>
<dbReference type="Pfam" id="PF01594">
    <property type="entry name" value="AI-2E_transport"/>
    <property type="match status" value="1"/>
</dbReference>
<dbReference type="InterPro" id="IPR002549">
    <property type="entry name" value="AI-2E-like"/>
</dbReference>
<evidence type="ECO:0000313" key="7">
    <source>
        <dbReference type="EMBL" id="PKZ21113.1"/>
    </source>
</evidence>
<feature type="transmembrane region" description="Helical" evidence="6">
    <location>
        <begin position="132"/>
        <end position="162"/>
    </location>
</feature>
<dbReference type="RefSeq" id="WP_083272329.1">
    <property type="nucleotide sequence ID" value="NZ_CAJHLP010000004.1"/>
</dbReference>
<feature type="transmembrane region" description="Helical" evidence="6">
    <location>
        <begin position="66"/>
        <end position="90"/>
    </location>
</feature>
<dbReference type="OrthoDB" id="9774361at2"/>
<dbReference type="Proteomes" id="UP000234239">
    <property type="component" value="Unassembled WGS sequence"/>
</dbReference>
<gene>
    <name evidence="7" type="ORF">CYJ28_07970</name>
</gene>
<evidence type="ECO:0000313" key="8">
    <source>
        <dbReference type="Proteomes" id="UP000234239"/>
    </source>
</evidence>
<evidence type="ECO:0000256" key="6">
    <source>
        <dbReference type="SAM" id="Phobius"/>
    </source>
</evidence>
<comment type="caution">
    <text evidence="7">The sequence shown here is derived from an EMBL/GenBank/DDBJ whole genome shotgun (WGS) entry which is preliminary data.</text>
</comment>
<protein>
    <submittedName>
        <fullName evidence="7">AI-2E family transporter</fullName>
    </submittedName>
</protein>
<sequence length="192" mass="22050">MMNIYFNHNFNADPSQEAQTTNFWGQVLKRTFKNIWVFAWAQVKLLVLVFVILGFGLHFLGIPWAWLLALVIALLDALPVIGSGIVFVPWILYQWFLGDTSLGFWLLGLYLVVALLKQALEPFFLGRDLALPVWVTLLVTIICTLVFNVMGIVVSALVIPFLSAYRQVRRDFQDQKRDQKKEIDAEFTEIND</sequence>
<evidence type="ECO:0000256" key="5">
    <source>
        <dbReference type="ARBA" id="ARBA00023136"/>
    </source>
</evidence>
<reference evidence="7 8" key="1">
    <citation type="submission" date="2017-12" db="EMBL/GenBank/DDBJ databases">
        <title>Phylogenetic diversity of female urinary microbiome.</title>
        <authorList>
            <person name="Thomas-White K."/>
            <person name="Wolfe A.J."/>
        </authorList>
    </citation>
    <scope>NUCLEOTIDE SEQUENCE [LARGE SCALE GENOMIC DNA]</scope>
    <source>
        <strain evidence="7 8">UMB0139</strain>
    </source>
</reference>
<dbReference type="GO" id="GO:0016020">
    <property type="term" value="C:membrane"/>
    <property type="evidence" value="ECO:0007669"/>
    <property type="project" value="UniProtKB-SubCell"/>
</dbReference>
<keyword evidence="5 6" id="KW-0472">Membrane</keyword>
<evidence type="ECO:0000256" key="4">
    <source>
        <dbReference type="ARBA" id="ARBA00022989"/>
    </source>
</evidence>
<accession>A0A2I1MLX7</accession>
<feature type="transmembrane region" description="Helical" evidence="6">
    <location>
        <begin position="102"/>
        <end position="120"/>
    </location>
</feature>
<keyword evidence="3 6" id="KW-0812">Transmembrane</keyword>
<dbReference type="AlphaFoldDB" id="A0A2I1MLX7"/>
<comment type="similarity">
    <text evidence="2">Belongs to the autoinducer-2 exporter (AI-2E) (TC 2.A.86) family.</text>
</comment>
<proteinExistence type="inferred from homology"/>
<dbReference type="EMBL" id="PKGY01000004">
    <property type="protein sequence ID" value="PKZ21113.1"/>
    <property type="molecule type" value="Genomic_DNA"/>
</dbReference>
<evidence type="ECO:0000256" key="1">
    <source>
        <dbReference type="ARBA" id="ARBA00004141"/>
    </source>
</evidence>
<comment type="subcellular location">
    <subcellularLocation>
        <location evidence="1">Membrane</location>
        <topology evidence="1">Multi-pass membrane protein</topology>
    </subcellularLocation>
</comment>
<evidence type="ECO:0000256" key="2">
    <source>
        <dbReference type="ARBA" id="ARBA00009773"/>
    </source>
</evidence>
<name>A0A2I1MLX7_9LACT</name>
<feature type="transmembrane region" description="Helical" evidence="6">
    <location>
        <begin position="35"/>
        <end position="60"/>
    </location>
</feature>